<dbReference type="Gene3D" id="3.40.50.300">
    <property type="entry name" value="P-loop containing nucleotide triphosphate hydrolases"/>
    <property type="match status" value="1"/>
</dbReference>
<evidence type="ECO:0000259" key="4">
    <source>
        <dbReference type="PROSITE" id="PS50893"/>
    </source>
</evidence>
<evidence type="ECO:0000256" key="1">
    <source>
        <dbReference type="ARBA" id="ARBA00022448"/>
    </source>
</evidence>
<dbReference type="RefSeq" id="WP_189085887.1">
    <property type="nucleotide sequence ID" value="NZ_BMRJ01000002.1"/>
</dbReference>
<dbReference type="SUPFAM" id="SSF52540">
    <property type="entry name" value="P-loop containing nucleoside triphosphate hydrolases"/>
    <property type="match status" value="1"/>
</dbReference>
<protein>
    <submittedName>
        <fullName evidence="5">ABC transporter ATP-binding protein</fullName>
    </submittedName>
</protein>
<dbReference type="AlphaFoldDB" id="A0A918FF01"/>
<reference evidence="5" key="1">
    <citation type="journal article" date="2014" name="Int. J. Syst. Evol. Microbiol.">
        <title>Complete genome sequence of Corynebacterium casei LMG S-19264T (=DSM 44701T), isolated from a smear-ripened cheese.</title>
        <authorList>
            <consortium name="US DOE Joint Genome Institute (JGI-PGF)"/>
            <person name="Walter F."/>
            <person name="Albersmeier A."/>
            <person name="Kalinowski J."/>
            <person name="Ruckert C."/>
        </authorList>
    </citation>
    <scope>NUCLEOTIDE SEQUENCE</scope>
    <source>
        <strain evidence="5">JCM 3346</strain>
    </source>
</reference>
<dbReference type="PANTHER" id="PTHR42781">
    <property type="entry name" value="SPERMIDINE/PUTRESCINE IMPORT ATP-BINDING PROTEIN POTA"/>
    <property type="match status" value="1"/>
</dbReference>
<comment type="caution">
    <text evidence="5">The sequence shown here is derived from an EMBL/GenBank/DDBJ whole genome shotgun (WGS) entry which is preliminary data.</text>
</comment>
<dbReference type="PROSITE" id="PS00211">
    <property type="entry name" value="ABC_TRANSPORTER_1"/>
    <property type="match status" value="1"/>
</dbReference>
<evidence type="ECO:0000313" key="5">
    <source>
        <dbReference type="EMBL" id="GGR31575.1"/>
    </source>
</evidence>
<organism evidence="5 6">
    <name type="scientific">Agromyces mediolanus</name>
    <name type="common">Corynebacterium mediolanum</name>
    <dbReference type="NCBI Taxonomy" id="41986"/>
    <lineage>
        <taxon>Bacteria</taxon>
        <taxon>Bacillati</taxon>
        <taxon>Actinomycetota</taxon>
        <taxon>Actinomycetes</taxon>
        <taxon>Micrococcales</taxon>
        <taxon>Microbacteriaceae</taxon>
        <taxon>Agromyces</taxon>
    </lineage>
</organism>
<evidence type="ECO:0000256" key="3">
    <source>
        <dbReference type="ARBA" id="ARBA00022840"/>
    </source>
</evidence>
<accession>A0A918FF01</accession>
<dbReference type="InterPro" id="IPR027417">
    <property type="entry name" value="P-loop_NTPase"/>
</dbReference>
<dbReference type="InterPro" id="IPR017871">
    <property type="entry name" value="ABC_transporter-like_CS"/>
</dbReference>
<dbReference type="GO" id="GO:0016887">
    <property type="term" value="F:ATP hydrolysis activity"/>
    <property type="evidence" value="ECO:0007669"/>
    <property type="project" value="InterPro"/>
</dbReference>
<dbReference type="InterPro" id="IPR003439">
    <property type="entry name" value="ABC_transporter-like_ATP-bd"/>
</dbReference>
<feature type="domain" description="ABC transporter" evidence="4">
    <location>
        <begin position="6"/>
        <end position="253"/>
    </location>
</feature>
<dbReference type="PROSITE" id="PS50893">
    <property type="entry name" value="ABC_TRANSPORTER_2"/>
    <property type="match status" value="1"/>
</dbReference>
<sequence length="377" mass="38068">MSAAPERRTDASDRPAAGTGLVAELEVERGGFRLDAAVAVGPDEVLAVLGPNGSGKSTLLGAIAGHVPLDRGEVRIGGRLLGGAGAREVPLAARRVGLLGQQALLFPHLSALENVAFGPRAQGAGRRESRAEAAAWLERVGLAGFERRRPAELSGGQQQRVALARTLAAKPAALLLDEPFAALDVEAAAGMRRLVREHRAALGIPMLLVTHDPLDALVLAGRAAILQAGRLVDEGPIARVLGHPRTPFIAALAGVDLVEGVALDAATVRASDGLVLRAAEPAGLVPGARASAVFAPGAVHVAPGAAAATGGDAEANHWSGTVASLEPTGGGVRIVTAEHPGVAVDVPTAAAVALDLEAGAALAFRIEAADVSLRPLD</sequence>
<keyword evidence="1" id="KW-0813">Transport</keyword>
<proteinExistence type="predicted"/>
<dbReference type="InterPro" id="IPR008995">
    <property type="entry name" value="Mo/tungstate-bd_C_term_dom"/>
</dbReference>
<evidence type="ECO:0000313" key="6">
    <source>
        <dbReference type="Proteomes" id="UP000610303"/>
    </source>
</evidence>
<keyword evidence="2" id="KW-0547">Nucleotide-binding</keyword>
<keyword evidence="6" id="KW-1185">Reference proteome</keyword>
<dbReference type="Proteomes" id="UP000610303">
    <property type="component" value="Unassembled WGS sequence"/>
</dbReference>
<dbReference type="GO" id="GO:0005524">
    <property type="term" value="F:ATP binding"/>
    <property type="evidence" value="ECO:0007669"/>
    <property type="project" value="UniProtKB-KW"/>
</dbReference>
<dbReference type="Pfam" id="PF00005">
    <property type="entry name" value="ABC_tran"/>
    <property type="match status" value="1"/>
</dbReference>
<gene>
    <name evidence="5" type="ORF">GCM10010196_27360</name>
</gene>
<keyword evidence="3 5" id="KW-0067">ATP-binding</keyword>
<reference evidence="5" key="2">
    <citation type="submission" date="2020-09" db="EMBL/GenBank/DDBJ databases">
        <authorList>
            <person name="Sun Q."/>
            <person name="Ohkuma M."/>
        </authorList>
    </citation>
    <scope>NUCLEOTIDE SEQUENCE</scope>
    <source>
        <strain evidence="5">JCM 3346</strain>
    </source>
</reference>
<evidence type="ECO:0000256" key="2">
    <source>
        <dbReference type="ARBA" id="ARBA00022741"/>
    </source>
</evidence>
<dbReference type="EMBL" id="BMRJ01000002">
    <property type="protein sequence ID" value="GGR31575.1"/>
    <property type="molecule type" value="Genomic_DNA"/>
</dbReference>
<dbReference type="SMART" id="SM00382">
    <property type="entry name" value="AAA"/>
    <property type="match status" value="1"/>
</dbReference>
<dbReference type="InterPro" id="IPR003593">
    <property type="entry name" value="AAA+_ATPase"/>
</dbReference>
<dbReference type="PANTHER" id="PTHR42781:SF4">
    <property type="entry name" value="SPERMIDINE_PUTRESCINE IMPORT ATP-BINDING PROTEIN POTA"/>
    <property type="match status" value="1"/>
</dbReference>
<name>A0A918FF01_AGRME</name>
<dbReference type="InterPro" id="IPR050093">
    <property type="entry name" value="ABC_SmlMolc_Importer"/>
</dbReference>
<dbReference type="SUPFAM" id="SSF50331">
    <property type="entry name" value="MOP-like"/>
    <property type="match status" value="1"/>
</dbReference>